<dbReference type="PANTHER" id="PTHR21248">
    <property type="entry name" value="CARDIOLIPIN SYNTHASE"/>
    <property type="match status" value="1"/>
</dbReference>
<evidence type="ECO:0000256" key="1">
    <source>
        <dbReference type="ARBA" id="ARBA00004651"/>
    </source>
</evidence>
<keyword evidence="4 6" id="KW-1133">Transmembrane helix</keyword>
<dbReference type="SUPFAM" id="SSF56024">
    <property type="entry name" value="Phospholipase D/nuclease"/>
    <property type="match status" value="2"/>
</dbReference>
<evidence type="ECO:0000256" key="4">
    <source>
        <dbReference type="ARBA" id="ARBA00022989"/>
    </source>
</evidence>
<dbReference type="Pfam" id="PF13091">
    <property type="entry name" value="PLDc_2"/>
    <property type="match status" value="2"/>
</dbReference>
<keyword evidence="3 6" id="KW-0812">Transmembrane</keyword>
<gene>
    <name evidence="8" type="ORF">KEF85_08270</name>
</gene>
<dbReference type="Proteomes" id="UP000676649">
    <property type="component" value="Chromosome"/>
</dbReference>
<dbReference type="InterPro" id="IPR027379">
    <property type="entry name" value="CLS_N"/>
</dbReference>
<name>A0A975RBJ1_9GAMM</name>
<dbReference type="KEGG" id="mpad:KEF85_08270"/>
<evidence type="ECO:0000256" key="3">
    <source>
        <dbReference type="ARBA" id="ARBA00022692"/>
    </source>
</evidence>
<dbReference type="AlphaFoldDB" id="A0A975RBJ1"/>
<evidence type="ECO:0000256" key="2">
    <source>
        <dbReference type="ARBA" id="ARBA00022475"/>
    </source>
</evidence>
<keyword evidence="5 6" id="KW-0472">Membrane</keyword>
<evidence type="ECO:0000313" key="8">
    <source>
        <dbReference type="EMBL" id="QWF72424.1"/>
    </source>
</evidence>
<feature type="domain" description="PLD phosphodiesterase" evidence="7">
    <location>
        <begin position="193"/>
        <end position="220"/>
    </location>
</feature>
<keyword evidence="2" id="KW-1003">Cell membrane</keyword>
<dbReference type="Pfam" id="PF13396">
    <property type="entry name" value="PLDc_N"/>
    <property type="match status" value="1"/>
</dbReference>
<feature type="transmembrane region" description="Helical" evidence="6">
    <location>
        <begin position="27"/>
        <end position="45"/>
    </location>
</feature>
<evidence type="ECO:0000313" key="9">
    <source>
        <dbReference type="Proteomes" id="UP000676649"/>
    </source>
</evidence>
<proteinExistence type="predicted"/>
<comment type="subcellular location">
    <subcellularLocation>
        <location evidence="1">Cell membrane</location>
        <topology evidence="1">Multi-pass membrane protein</topology>
    </subcellularLocation>
</comment>
<organism evidence="8 9">
    <name type="scientific">Methylomonas paludis</name>
    <dbReference type="NCBI Taxonomy" id="1173101"/>
    <lineage>
        <taxon>Bacteria</taxon>
        <taxon>Pseudomonadati</taxon>
        <taxon>Pseudomonadota</taxon>
        <taxon>Gammaproteobacteria</taxon>
        <taxon>Methylococcales</taxon>
        <taxon>Methylococcaceae</taxon>
        <taxon>Methylomonas</taxon>
    </lineage>
</organism>
<dbReference type="RefSeq" id="WP_215584888.1">
    <property type="nucleotide sequence ID" value="NZ_CP073754.1"/>
</dbReference>
<protein>
    <submittedName>
        <fullName evidence="8">PLDc N-terminal domain-containing protein</fullName>
    </submittedName>
</protein>
<dbReference type="SMART" id="SM00155">
    <property type="entry name" value="PLDc"/>
    <property type="match status" value="2"/>
</dbReference>
<dbReference type="InterPro" id="IPR001736">
    <property type="entry name" value="PLipase_D/transphosphatidylase"/>
</dbReference>
<sequence length="454" mass="49760">MFYLGSAATAAVHALLSKADPRSAMSWIAVCWLFPLGGPLLYWLFGINRVKPRINIAQDLSRQPLPVAPETDVDIFPAQALIGNALSQWLPAGGNCVEPLYNGEIAFPRMLQAIAEARHSIWLSTYIFQTDQVGMGFVHALAEAVGRGVSVKVLVDGIGEWYDWPHVTTVLNRLGVTAAQFLPPRLFPPNVSLNCRNHRKMLLIDAKQAYVGGMNLGGREVAGSQGRRLTDIHFCILGPVIAQLTEIFTTDWQLVTTETLKQPSPVPMPAHGSVICRVITGGPDEDADKLLLMILGAISLAQRQVLIMTPYFIPPPELVAALQAAALRGVDVALVLPLRSNLPFVDWATLHWLPALLSRGVKIALQQPPFSHAKLFVVDQQYAQIGSANFDTRSLRLNFEIVVEVFDTNLCTELAAYIGQARSQSAQLSLAGLYHGNPLVRLRNSLCWLISPYL</sequence>
<keyword evidence="9" id="KW-1185">Reference proteome</keyword>
<dbReference type="InterPro" id="IPR025202">
    <property type="entry name" value="PLD-like_dom"/>
</dbReference>
<dbReference type="PANTHER" id="PTHR21248:SF22">
    <property type="entry name" value="PHOSPHOLIPASE D"/>
    <property type="match status" value="1"/>
</dbReference>
<accession>A0A975RBJ1</accession>
<dbReference type="GO" id="GO:0032049">
    <property type="term" value="P:cardiolipin biosynthetic process"/>
    <property type="evidence" value="ECO:0007669"/>
    <property type="project" value="UniProtKB-ARBA"/>
</dbReference>
<reference evidence="8" key="1">
    <citation type="submission" date="2021-04" db="EMBL/GenBank/DDBJ databases">
        <title>Draft genome sequence data of methanotrophic Methylovulum sp. strain S1L and Methylomonas sp. strain S2AM isolated from boreal lake water columns.</title>
        <authorList>
            <person name="Rissanen A.J."/>
            <person name="Mangayil R."/>
            <person name="Svenning M.M."/>
            <person name="Khanongnuch R."/>
        </authorList>
    </citation>
    <scope>NUCLEOTIDE SEQUENCE</scope>
    <source>
        <strain evidence="8">S2AM</strain>
    </source>
</reference>
<feature type="domain" description="PLD phosphodiesterase" evidence="7">
    <location>
        <begin position="372"/>
        <end position="394"/>
    </location>
</feature>
<evidence type="ECO:0000259" key="7">
    <source>
        <dbReference type="PROSITE" id="PS50035"/>
    </source>
</evidence>
<evidence type="ECO:0000256" key="6">
    <source>
        <dbReference type="SAM" id="Phobius"/>
    </source>
</evidence>
<dbReference type="EMBL" id="CP073754">
    <property type="protein sequence ID" value="QWF72424.1"/>
    <property type="molecule type" value="Genomic_DNA"/>
</dbReference>
<evidence type="ECO:0000256" key="5">
    <source>
        <dbReference type="ARBA" id="ARBA00023136"/>
    </source>
</evidence>
<dbReference type="GO" id="GO:0008808">
    <property type="term" value="F:cardiolipin synthase activity"/>
    <property type="evidence" value="ECO:0007669"/>
    <property type="project" value="TreeGrafter"/>
</dbReference>
<dbReference type="PROSITE" id="PS50035">
    <property type="entry name" value="PLD"/>
    <property type="match status" value="2"/>
</dbReference>
<dbReference type="GO" id="GO:0005886">
    <property type="term" value="C:plasma membrane"/>
    <property type="evidence" value="ECO:0007669"/>
    <property type="project" value="UniProtKB-SubCell"/>
</dbReference>
<dbReference type="Gene3D" id="3.30.870.10">
    <property type="entry name" value="Endonuclease Chain A"/>
    <property type="match status" value="2"/>
</dbReference>